<dbReference type="CDD" id="cd00086">
    <property type="entry name" value="homeodomain"/>
    <property type="match status" value="1"/>
</dbReference>
<name>A0AAD1ZCN8_9LAMI</name>
<evidence type="ECO:0000256" key="2">
    <source>
        <dbReference type="ARBA" id="ARBA00006789"/>
    </source>
</evidence>
<dbReference type="AlphaFoldDB" id="A0AAD1ZCN8"/>
<feature type="domain" description="START" evidence="13">
    <location>
        <begin position="216"/>
        <end position="453"/>
    </location>
</feature>
<dbReference type="Gene3D" id="1.10.10.60">
    <property type="entry name" value="Homeodomain-like"/>
    <property type="match status" value="1"/>
</dbReference>
<keyword evidence="5 9" id="KW-0238">DNA-binding</keyword>
<feature type="compositionally biased region" description="Basic residues" evidence="11">
    <location>
        <begin position="22"/>
        <end position="33"/>
    </location>
</feature>
<evidence type="ECO:0000259" key="13">
    <source>
        <dbReference type="PROSITE" id="PS50848"/>
    </source>
</evidence>
<proteinExistence type="inferred from homology"/>
<dbReference type="SMART" id="SM00234">
    <property type="entry name" value="START"/>
    <property type="match status" value="1"/>
</dbReference>
<evidence type="ECO:0000313" key="14">
    <source>
        <dbReference type="EMBL" id="CAI9767401.1"/>
    </source>
</evidence>
<evidence type="ECO:0000256" key="1">
    <source>
        <dbReference type="ARBA" id="ARBA00004123"/>
    </source>
</evidence>
<feature type="compositionally biased region" description="Gly residues" evidence="11">
    <location>
        <begin position="1"/>
        <end position="10"/>
    </location>
</feature>
<feature type="domain" description="Homeobox" evidence="12">
    <location>
        <begin position="22"/>
        <end position="82"/>
    </location>
</feature>
<evidence type="ECO:0000259" key="12">
    <source>
        <dbReference type="PROSITE" id="PS50071"/>
    </source>
</evidence>
<dbReference type="FunFam" id="1.10.10.60:FF:000229">
    <property type="entry name" value="Homeobox-leucine zipper protein HDG1"/>
    <property type="match status" value="1"/>
</dbReference>
<dbReference type="PROSITE" id="PS50848">
    <property type="entry name" value="START"/>
    <property type="match status" value="1"/>
</dbReference>
<dbReference type="GO" id="GO:0000981">
    <property type="term" value="F:DNA-binding transcription factor activity, RNA polymerase II-specific"/>
    <property type="evidence" value="ECO:0007669"/>
    <property type="project" value="InterPro"/>
</dbReference>
<evidence type="ECO:0000256" key="5">
    <source>
        <dbReference type="ARBA" id="ARBA00023125"/>
    </source>
</evidence>
<keyword evidence="6 9" id="KW-0371">Homeobox</keyword>
<organism evidence="14 15">
    <name type="scientific">Fraxinus pennsylvanica</name>
    <dbReference type="NCBI Taxonomy" id="56036"/>
    <lineage>
        <taxon>Eukaryota</taxon>
        <taxon>Viridiplantae</taxon>
        <taxon>Streptophyta</taxon>
        <taxon>Embryophyta</taxon>
        <taxon>Tracheophyta</taxon>
        <taxon>Spermatophyta</taxon>
        <taxon>Magnoliopsida</taxon>
        <taxon>eudicotyledons</taxon>
        <taxon>Gunneridae</taxon>
        <taxon>Pentapetalae</taxon>
        <taxon>asterids</taxon>
        <taxon>lamiids</taxon>
        <taxon>Lamiales</taxon>
        <taxon>Oleaceae</taxon>
        <taxon>Oleeae</taxon>
        <taxon>Fraxinus</taxon>
    </lineage>
</organism>
<evidence type="ECO:0000256" key="10">
    <source>
        <dbReference type="RuleBase" id="RU000682"/>
    </source>
</evidence>
<evidence type="ECO:0000256" key="6">
    <source>
        <dbReference type="ARBA" id="ARBA00023155"/>
    </source>
</evidence>
<evidence type="ECO:0000256" key="11">
    <source>
        <dbReference type="SAM" id="MobiDB-lite"/>
    </source>
</evidence>
<evidence type="ECO:0000256" key="4">
    <source>
        <dbReference type="ARBA" id="ARBA00023054"/>
    </source>
</evidence>
<reference evidence="14" key="1">
    <citation type="submission" date="2023-05" db="EMBL/GenBank/DDBJ databases">
        <authorList>
            <person name="Huff M."/>
        </authorList>
    </citation>
    <scope>NUCLEOTIDE SEQUENCE</scope>
</reference>
<keyword evidence="7" id="KW-0804">Transcription</keyword>
<dbReference type="CDD" id="cd08875">
    <property type="entry name" value="START_ArGLABRA2_like"/>
    <property type="match status" value="1"/>
</dbReference>
<evidence type="ECO:0000313" key="15">
    <source>
        <dbReference type="Proteomes" id="UP000834106"/>
    </source>
</evidence>
<dbReference type="GO" id="GO:0003677">
    <property type="term" value="F:DNA binding"/>
    <property type="evidence" value="ECO:0007669"/>
    <property type="project" value="UniProtKB-UniRule"/>
</dbReference>
<comment type="subcellular location">
    <subcellularLocation>
        <location evidence="1 9 10">Nucleus</location>
    </subcellularLocation>
</comment>
<dbReference type="Gene3D" id="3.30.530.20">
    <property type="match status" value="1"/>
</dbReference>
<dbReference type="InterPro" id="IPR002913">
    <property type="entry name" value="START_lipid-bd_dom"/>
</dbReference>
<keyword evidence="8 9" id="KW-0539">Nucleus</keyword>
<accession>A0AAD1ZCN8</accession>
<keyword evidence="4" id="KW-0175">Coiled coil</keyword>
<dbReference type="EMBL" id="OU503044">
    <property type="protein sequence ID" value="CAI9767401.1"/>
    <property type="molecule type" value="Genomic_DNA"/>
</dbReference>
<dbReference type="PROSITE" id="PS00027">
    <property type="entry name" value="HOMEOBOX_1"/>
    <property type="match status" value="1"/>
</dbReference>
<dbReference type="InterPro" id="IPR017970">
    <property type="entry name" value="Homeobox_CS"/>
</dbReference>
<protein>
    <submittedName>
        <fullName evidence="14">Uncharacterized protein</fullName>
    </submittedName>
</protein>
<dbReference type="SMART" id="SM00389">
    <property type="entry name" value="HOX"/>
    <property type="match status" value="1"/>
</dbReference>
<dbReference type="Pfam" id="PF25797">
    <property type="entry name" value="PDF2_C"/>
    <property type="match status" value="1"/>
</dbReference>
<feature type="DNA-binding region" description="Homeobox" evidence="9">
    <location>
        <begin position="24"/>
        <end position="83"/>
    </location>
</feature>
<dbReference type="Pfam" id="PF00046">
    <property type="entry name" value="Homeodomain"/>
    <property type="match status" value="1"/>
</dbReference>
<keyword evidence="3" id="KW-0805">Transcription regulation</keyword>
<evidence type="ECO:0000256" key="3">
    <source>
        <dbReference type="ARBA" id="ARBA00023015"/>
    </source>
</evidence>
<keyword evidence="15" id="KW-1185">Reference proteome</keyword>
<feature type="region of interest" description="Disordered" evidence="11">
    <location>
        <begin position="1"/>
        <end position="33"/>
    </location>
</feature>
<comment type="similarity">
    <text evidence="2">Belongs to the HD-ZIP homeobox family. Class IV subfamily.</text>
</comment>
<sequence>MEFGSGGDDFGGGDHRDSADPHRRKKRYHRHTAHQIQRLEGAFKDCPHPDEKTRMQLSRELGLAPRQIKFWFQNRRTQMKAQYERADNSALRAENDKIMCENITIREALKNVICPSCGGPPVSEDPYLEEQRLRMENIQLKEKLDRVSSVATKYIGRPISQLPPMQPFHVSSLDLSMSSYGGHGMVGPSLDLDLDLLPGSSTGALQKFLFPTMSISDMDKSLMADIAGNAMDELIRLLQTNDPLWMKSDDGREVLILENYERIFPRPNTHMKNPNIRNEASRDSGVVIMNGLALVDMFMDTSKWMELFPTIVSRAVTLEVISSGMQGSQIGTLQLMHEELQVLSPLVPTREICFLRFCQQIEQGSWAIVDVSYDLPNQENQFASSCKARRLPSGCLIQDMSNGYSKVTWVENWEIEDRATIHRLYRDIIHSGLAFGAERWLSTLQRICERFACLIPSPEGKRSMMKLAQRMISNFCASINPSNGERWTTLSGSNEFEVRAALHKSTDPGQPNAVVLSAATTIWLPVSAQNVFNFFRDERTRPQWDVLSNQNPVQEVAHISNGAHPGNCISVLQTLNTNQNMLILQESCIDSSGSLVVYCPVDLQSINIAMSGADPSPIALWPSGFTISPDVRQQGQLHAGGIDRGASTSSNTSNGGCSSGSLVTIAFQILVSSLPSAKMSQESVTTVTNLISNTVSQIKAALNCTAF</sequence>
<dbReference type="InterPro" id="IPR023393">
    <property type="entry name" value="START-like_dom_sf"/>
</dbReference>
<evidence type="ECO:0000256" key="7">
    <source>
        <dbReference type="ARBA" id="ARBA00023163"/>
    </source>
</evidence>
<evidence type="ECO:0000256" key="9">
    <source>
        <dbReference type="PROSITE-ProRule" id="PRU00108"/>
    </source>
</evidence>
<dbReference type="Pfam" id="PF01852">
    <property type="entry name" value="START"/>
    <property type="match status" value="1"/>
</dbReference>
<dbReference type="InterPro" id="IPR001356">
    <property type="entry name" value="HD"/>
</dbReference>
<dbReference type="InterPro" id="IPR009057">
    <property type="entry name" value="Homeodomain-like_sf"/>
</dbReference>
<dbReference type="PROSITE" id="PS50071">
    <property type="entry name" value="HOMEOBOX_2"/>
    <property type="match status" value="1"/>
</dbReference>
<dbReference type="SUPFAM" id="SSF46689">
    <property type="entry name" value="Homeodomain-like"/>
    <property type="match status" value="1"/>
</dbReference>
<dbReference type="InterPro" id="IPR057993">
    <property type="entry name" value="HD-Zip_IV_C"/>
</dbReference>
<dbReference type="FunFam" id="3.30.530.20:FF:000026">
    <property type="entry name" value="Homeobox-leucine zipper protein GLABRA 2"/>
    <property type="match status" value="1"/>
</dbReference>
<dbReference type="SUPFAM" id="SSF55961">
    <property type="entry name" value="Bet v1-like"/>
    <property type="match status" value="2"/>
</dbReference>
<dbReference type="GO" id="GO:0030154">
    <property type="term" value="P:cell differentiation"/>
    <property type="evidence" value="ECO:0007669"/>
    <property type="project" value="UniProtKB-ARBA"/>
</dbReference>
<dbReference type="GO" id="GO:0008289">
    <property type="term" value="F:lipid binding"/>
    <property type="evidence" value="ECO:0007669"/>
    <property type="project" value="InterPro"/>
</dbReference>
<dbReference type="Proteomes" id="UP000834106">
    <property type="component" value="Chromosome 9"/>
</dbReference>
<dbReference type="InterPro" id="IPR042160">
    <property type="entry name" value="HD-Zip_IV"/>
</dbReference>
<dbReference type="PANTHER" id="PTHR45654:SF1">
    <property type="entry name" value="HOMEOBOX-LEUCINE ZIPPER PROTEIN HDG11"/>
    <property type="match status" value="1"/>
</dbReference>
<feature type="compositionally biased region" description="Basic and acidic residues" evidence="11">
    <location>
        <begin position="12"/>
        <end position="21"/>
    </location>
</feature>
<gene>
    <name evidence="14" type="ORF">FPE_LOCUS14831</name>
</gene>
<dbReference type="GO" id="GO:0005634">
    <property type="term" value="C:nucleus"/>
    <property type="evidence" value="ECO:0007669"/>
    <property type="project" value="UniProtKB-SubCell"/>
</dbReference>
<evidence type="ECO:0000256" key="8">
    <source>
        <dbReference type="ARBA" id="ARBA00023242"/>
    </source>
</evidence>
<dbReference type="PANTHER" id="PTHR45654">
    <property type="entry name" value="HOMEOBOX-LEUCINE ZIPPER PROTEIN MERISTEM L1"/>
    <property type="match status" value="1"/>
</dbReference>